<feature type="region of interest" description="Disordered" evidence="10">
    <location>
        <begin position="466"/>
        <end position="492"/>
    </location>
</feature>
<dbReference type="InterPro" id="IPR045089">
    <property type="entry name" value="PGGT1B-like"/>
</dbReference>
<evidence type="ECO:0000256" key="2">
    <source>
        <dbReference type="ARBA" id="ARBA00012702"/>
    </source>
</evidence>
<keyword evidence="4 9" id="KW-0637">Prenyltransferase</keyword>
<dbReference type="PANTHER" id="PTHR11774:SF6">
    <property type="entry name" value="PROTEIN FARNESYLTRANSFERASE SUBUNIT BETA"/>
    <property type="match status" value="1"/>
</dbReference>
<feature type="compositionally biased region" description="Low complexity" evidence="10">
    <location>
        <begin position="192"/>
        <end position="205"/>
    </location>
</feature>
<dbReference type="InterPro" id="IPR001330">
    <property type="entry name" value="Prenyltrans"/>
</dbReference>
<feature type="domain" description="Prenyltransferase alpha-alpha toroid" evidence="11">
    <location>
        <begin position="76"/>
        <end position="480"/>
    </location>
</feature>
<organism evidence="12 13">
    <name type="scientific">Seminavis robusta</name>
    <dbReference type="NCBI Taxonomy" id="568900"/>
    <lineage>
        <taxon>Eukaryota</taxon>
        <taxon>Sar</taxon>
        <taxon>Stramenopiles</taxon>
        <taxon>Ochrophyta</taxon>
        <taxon>Bacillariophyta</taxon>
        <taxon>Bacillariophyceae</taxon>
        <taxon>Bacillariophycidae</taxon>
        <taxon>Naviculales</taxon>
        <taxon>Naviculaceae</taxon>
        <taxon>Seminavis</taxon>
    </lineage>
</organism>
<dbReference type="AlphaFoldDB" id="A0A9N8DY09"/>
<evidence type="ECO:0000313" key="13">
    <source>
        <dbReference type="Proteomes" id="UP001153069"/>
    </source>
</evidence>
<keyword evidence="5 9" id="KW-0808">Transferase</keyword>
<dbReference type="InterPro" id="IPR026872">
    <property type="entry name" value="FTB"/>
</dbReference>
<keyword evidence="13" id="KW-1185">Reference proteome</keyword>
<dbReference type="OrthoDB" id="10261146at2759"/>
<keyword evidence="7" id="KW-0677">Repeat</keyword>
<comment type="caution">
    <text evidence="12">The sequence shown here is derived from an EMBL/GenBank/DDBJ whole genome shotgun (WGS) entry which is preliminary data.</text>
</comment>
<name>A0A9N8DY09_9STRA</name>
<dbReference type="GO" id="GO:0097354">
    <property type="term" value="P:prenylation"/>
    <property type="evidence" value="ECO:0007669"/>
    <property type="project" value="UniProtKB-UniRule"/>
</dbReference>
<dbReference type="EMBL" id="CAICTM010000456">
    <property type="protein sequence ID" value="CAB9510876.1"/>
    <property type="molecule type" value="Genomic_DNA"/>
</dbReference>
<protein>
    <recommendedName>
        <fullName evidence="3 9">Protein farnesyltransferase subunit beta</fullName>
        <shortName evidence="9">FTase-beta</shortName>
        <ecNumber evidence="2 9">2.5.1.58</ecNumber>
    </recommendedName>
</protein>
<evidence type="ECO:0000256" key="8">
    <source>
        <dbReference type="ARBA" id="ARBA00022833"/>
    </source>
</evidence>
<comment type="function">
    <text evidence="9">Catalyzes the transfer of a farnesyl moiety from farnesyl diphosphate to a cysteine at the fourth position from the C-terminus of several proteins. The beta subunit is responsible for peptide-binding.</text>
</comment>
<gene>
    <name evidence="12" type="ORF">SEMRO_457_G146880.1</name>
</gene>
<evidence type="ECO:0000256" key="9">
    <source>
        <dbReference type="RuleBase" id="RU365056"/>
    </source>
</evidence>
<feature type="region of interest" description="Disordered" evidence="10">
    <location>
        <begin position="186"/>
        <end position="212"/>
    </location>
</feature>
<dbReference type="SUPFAM" id="SSF48239">
    <property type="entry name" value="Terpenoid cyclases/Protein prenyltransferases"/>
    <property type="match status" value="1"/>
</dbReference>
<comment type="similarity">
    <text evidence="1 9">Belongs to the protein prenyltransferase subunit beta family.</text>
</comment>
<dbReference type="GO" id="GO:0005965">
    <property type="term" value="C:protein farnesyltransferase complex"/>
    <property type="evidence" value="ECO:0007669"/>
    <property type="project" value="UniProtKB-UniRule"/>
</dbReference>
<evidence type="ECO:0000256" key="3">
    <source>
        <dbReference type="ARBA" id="ARBA00015798"/>
    </source>
</evidence>
<dbReference type="GO" id="GO:0008270">
    <property type="term" value="F:zinc ion binding"/>
    <property type="evidence" value="ECO:0007669"/>
    <property type="project" value="UniProtKB-UniRule"/>
</dbReference>
<evidence type="ECO:0000256" key="5">
    <source>
        <dbReference type="ARBA" id="ARBA00022679"/>
    </source>
</evidence>
<evidence type="ECO:0000259" key="11">
    <source>
        <dbReference type="Pfam" id="PF00432"/>
    </source>
</evidence>
<keyword evidence="8 9" id="KW-0862">Zinc</keyword>
<dbReference type="Gene3D" id="1.50.10.20">
    <property type="match status" value="1"/>
</dbReference>
<comment type="subunit">
    <text evidence="9">Heterodimer of an alpha and a beta subunit.</text>
</comment>
<accession>A0A9N8DY09</accession>
<dbReference type="GO" id="GO:0004660">
    <property type="term" value="F:protein farnesyltransferase activity"/>
    <property type="evidence" value="ECO:0007669"/>
    <property type="project" value="UniProtKB-UniRule"/>
</dbReference>
<evidence type="ECO:0000256" key="10">
    <source>
        <dbReference type="SAM" id="MobiDB-lite"/>
    </source>
</evidence>
<comment type="catalytic activity">
    <reaction evidence="9">
        <text>L-cysteinyl-[protein] + (2E,6E)-farnesyl diphosphate = S-(2E,6E)-farnesyl-L-cysteinyl-[protein] + diphosphate</text>
        <dbReference type="Rhea" id="RHEA:13345"/>
        <dbReference type="Rhea" id="RHEA-COMP:10131"/>
        <dbReference type="Rhea" id="RHEA-COMP:11535"/>
        <dbReference type="ChEBI" id="CHEBI:29950"/>
        <dbReference type="ChEBI" id="CHEBI:33019"/>
        <dbReference type="ChEBI" id="CHEBI:86019"/>
        <dbReference type="ChEBI" id="CHEBI:175763"/>
    </reaction>
</comment>
<proteinExistence type="inferred from homology"/>
<evidence type="ECO:0000256" key="4">
    <source>
        <dbReference type="ARBA" id="ARBA00022602"/>
    </source>
</evidence>
<evidence type="ECO:0000313" key="12">
    <source>
        <dbReference type="EMBL" id="CAB9510876.1"/>
    </source>
</evidence>
<dbReference type="Pfam" id="PF00432">
    <property type="entry name" value="Prenyltrans"/>
    <property type="match status" value="1"/>
</dbReference>
<reference evidence="12" key="1">
    <citation type="submission" date="2020-06" db="EMBL/GenBank/DDBJ databases">
        <authorList>
            <consortium name="Plant Systems Biology data submission"/>
        </authorList>
    </citation>
    <scope>NUCLEOTIDE SEQUENCE</scope>
    <source>
        <strain evidence="12">D6</strain>
    </source>
</reference>
<keyword evidence="6 9" id="KW-0479">Metal-binding</keyword>
<sequence>MDASRSTWSVVEDPDRQKRSSALVITESVEIQETTEGECQPFFVDLGSLRKHSQDHLRDTSLLPSEEDVHNLDVCLLREKHYKYLSRVFLPSQQPLNGNLVSLDSGRPWMMYWTLHGSDLLLVSSQEEKHDNPTTGATNGANTSTNLLCQKVGDNALTAVVSTMEACWQSIEITLPQKLDLSDQDRNLLEPNNKTNNNGNNPQSFQGGGFGGGPGQMAHAATTYAAVLTLCIVATSDGQSSSPMAWSLLARIRKPLYAWFLSLQQSHGGFRMHHDGEIDVRASYTIFCVAKLLNLLTPTLASNTTVDFIASCQTYEGGFGGEPFTEAHGGYAYCAVAALQLVNRLEKIDREALTGWLCRRQLGYEGGFSGRANKLVDGCYSFWQGGALAIVSAHYAAAEVEDEMDDFWLSSPPLSYALLFDKPMLQRYILLCAQDVNGGLRDKPSKSRDFYHSCYNLSGLAMTQHSGRTADDDINDGGDKAADTNNQHQTNFGHPVKSLVAASHPCYNIRLERVSKVLEYFKS</sequence>
<dbReference type="InterPro" id="IPR008930">
    <property type="entry name" value="Terpenoid_cyclase/PrenylTrfase"/>
</dbReference>
<evidence type="ECO:0000256" key="7">
    <source>
        <dbReference type="ARBA" id="ARBA00022737"/>
    </source>
</evidence>
<feature type="compositionally biased region" description="Polar residues" evidence="10">
    <location>
        <begin position="483"/>
        <end position="492"/>
    </location>
</feature>
<evidence type="ECO:0000256" key="1">
    <source>
        <dbReference type="ARBA" id="ARBA00010497"/>
    </source>
</evidence>
<evidence type="ECO:0000256" key="6">
    <source>
        <dbReference type="ARBA" id="ARBA00022723"/>
    </source>
</evidence>
<dbReference type="PANTHER" id="PTHR11774">
    <property type="entry name" value="GERANYLGERANYL TRANSFERASE TYPE BETA SUBUNIT"/>
    <property type="match status" value="1"/>
</dbReference>
<dbReference type="Proteomes" id="UP001153069">
    <property type="component" value="Unassembled WGS sequence"/>
</dbReference>
<comment type="cofactor">
    <cofactor evidence="9">
        <name>Zn(2+)</name>
        <dbReference type="ChEBI" id="CHEBI:29105"/>
    </cofactor>
    <text evidence="9">Binds 1 zinc ion per subunit.</text>
</comment>
<dbReference type="CDD" id="cd02893">
    <property type="entry name" value="FTase"/>
    <property type="match status" value="1"/>
</dbReference>
<dbReference type="EC" id="2.5.1.58" evidence="2 9"/>